<evidence type="ECO:0000313" key="8">
    <source>
        <dbReference type="EMBL" id="SPH22705.1"/>
    </source>
</evidence>
<dbReference type="SUPFAM" id="SSF51905">
    <property type="entry name" value="FAD/NAD(P)-binding domain"/>
    <property type="match status" value="1"/>
</dbReference>
<dbReference type="EMBL" id="OMOR01000001">
    <property type="protein sequence ID" value="SPH22705.1"/>
    <property type="molecule type" value="Genomic_DNA"/>
</dbReference>
<dbReference type="GO" id="GO:0050660">
    <property type="term" value="F:flavin adenine dinucleotide binding"/>
    <property type="evidence" value="ECO:0007669"/>
    <property type="project" value="InterPro"/>
</dbReference>
<evidence type="ECO:0000256" key="4">
    <source>
        <dbReference type="ARBA" id="ARBA00022827"/>
    </source>
</evidence>
<organism evidence="8 9">
    <name type="scientific">Ascidiaceihabitans donghaensis</name>
    <dbReference type="NCBI Taxonomy" id="1510460"/>
    <lineage>
        <taxon>Bacteria</taxon>
        <taxon>Pseudomonadati</taxon>
        <taxon>Pseudomonadota</taxon>
        <taxon>Alphaproteobacteria</taxon>
        <taxon>Rhodobacterales</taxon>
        <taxon>Paracoccaceae</taxon>
        <taxon>Ascidiaceihabitans</taxon>
    </lineage>
</organism>
<dbReference type="Pfam" id="PF00732">
    <property type="entry name" value="GMC_oxred_N"/>
    <property type="match status" value="1"/>
</dbReference>
<dbReference type="GO" id="GO:0016614">
    <property type="term" value="F:oxidoreductase activity, acting on CH-OH group of donors"/>
    <property type="evidence" value="ECO:0007669"/>
    <property type="project" value="InterPro"/>
</dbReference>
<keyword evidence="4" id="KW-0274">FAD</keyword>
<dbReference type="Gene3D" id="3.50.50.60">
    <property type="entry name" value="FAD/NAD(P)-binding domain"/>
    <property type="match status" value="2"/>
</dbReference>
<protein>
    <submittedName>
        <fullName evidence="8">Fructose dehydrogenase large subunit</fullName>
        <ecNumber evidence="8">1.1.99.11</ecNumber>
    </submittedName>
</protein>
<comment type="cofactor">
    <cofactor evidence="1">
        <name>FAD</name>
        <dbReference type="ChEBI" id="CHEBI:57692"/>
    </cofactor>
</comment>
<dbReference type="PANTHER" id="PTHR42784">
    <property type="entry name" value="PYRANOSE 2-OXIDASE"/>
    <property type="match status" value="1"/>
</dbReference>
<dbReference type="InterPro" id="IPR036188">
    <property type="entry name" value="FAD/NAD-bd_sf"/>
</dbReference>
<name>A0A2R8BHU9_9RHOB</name>
<keyword evidence="9" id="KW-1185">Reference proteome</keyword>
<dbReference type="InterPro" id="IPR007867">
    <property type="entry name" value="GMC_OxRtase_C"/>
</dbReference>
<evidence type="ECO:0000256" key="3">
    <source>
        <dbReference type="ARBA" id="ARBA00022630"/>
    </source>
</evidence>
<feature type="domain" description="Glucose-methanol-choline oxidoreductase N-terminal" evidence="6">
    <location>
        <begin position="268"/>
        <end position="382"/>
    </location>
</feature>
<dbReference type="AlphaFoldDB" id="A0A2R8BHU9"/>
<comment type="similarity">
    <text evidence="2">Belongs to the GMC oxidoreductase family.</text>
</comment>
<evidence type="ECO:0000256" key="2">
    <source>
        <dbReference type="ARBA" id="ARBA00010790"/>
    </source>
</evidence>
<keyword evidence="5 8" id="KW-0560">Oxidoreductase</keyword>
<feature type="domain" description="Glucose-methanol-choline oxidoreductase C-terminal" evidence="7">
    <location>
        <begin position="492"/>
        <end position="664"/>
    </location>
</feature>
<proteinExistence type="inferred from homology"/>
<dbReference type="EC" id="1.1.99.11" evidence="8"/>
<dbReference type="PANTHER" id="PTHR42784:SF1">
    <property type="entry name" value="PYRANOSE 2-OXIDASE"/>
    <property type="match status" value="1"/>
</dbReference>
<keyword evidence="3" id="KW-0285">Flavoprotein</keyword>
<dbReference type="InterPro" id="IPR051473">
    <property type="entry name" value="P2Ox-like"/>
</dbReference>
<sequence>MSDTDFDIIIVGAGVSGSIVAKELAQLKNTKILVLESGPETPPTERQEYMSTFFKNSVKTPESPYPPALFSDPNAEPTPRATVSDTFSSNVSAGWQQTLGNDDGFIFDPNVSYLLQKGPQPFLSTYERVAGGTTWHWLGTSLRFLKNDFRMKDAYGAGNPDYPLKNWPIQDTEMLPLYARAEAEIGVSATTSVQETDLASIGLEYPDGYEYPMPELPLSVVDQTVGEFVNGTDGYFGFGDQSIVVTPTPAGRNSQPYAQRRVCAGNTNCIPICPIQAKYDATVTMSNAQSTGNVTVLAQSVVKRVIAQSYGAPVTGVEYTTWKTENGVLTQSDPVTVTAKIYVIAAHAIETPKLLLLSDLGDGSGTVANSSDQVGRNLMDHPLYLSWSLMNQQIYGFRGPLTTAGIESLRDGPYRADRAAWRVEIGNEGWNFSNGDPWTTTNDFISGTNMSGLNNQGPGGAAQTLFGTDLVNRLNDAFTRQWRMGFLVEQSPDPDSRVRIDRSLGITDGLGVPRPIIDYQLSEYTRRGFAYAEIFSRQVYAKMGVTNYTRNSQQVAGKGGAMVDNPNWFENPDPDVFGTLPPELMDPNVCARDANSVPQPVPLGFQYYGAGHLVGTYCMGDVAATSVVDKTSRSWDHSNLFLVGDGVFPTITTANPTLTLSALAFAAADAIKAQLQGA</sequence>
<dbReference type="Proteomes" id="UP000244880">
    <property type="component" value="Unassembled WGS sequence"/>
</dbReference>
<evidence type="ECO:0000259" key="7">
    <source>
        <dbReference type="Pfam" id="PF05199"/>
    </source>
</evidence>
<accession>A0A2R8BHU9</accession>
<evidence type="ECO:0000313" key="9">
    <source>
        <dbReference type="Proteomes" id="UP000244880"/>
    </source>
</evidence>
<gene>
    <name evidence="8" type="primary">fdhL</name>
    <name evidence="8" type="ORF">ASD8599_03450</name>
</gene>
<reference evidence="8 9" key="1">
    <citation type="submission" date="2018-03" db="EMBL/GenBank/DDBJ databases">
        <authorList>
            <person name="Keele B.F."/>
        </authorList>
    </citation>
    <scope>NUCLEOTIDE SEQUENCE [LARGE SCALE GENOMIC DNA]</scope>
    <source>
        <strain evidence="8 9">CECT 8599</strain>
    </source>
</reference>
<evidence type="ECO:0000259" key="6">
    <source>
        <dbReference type="Pfam" id="PF00732"/>
    </source>
</evidence>
<dbReference type="InterPro" id="IPR000172">
    <property type="entry name" value="GMC_OxRdtase_N"/>
</dbReference>
<evidence type="ECO:0000256" key="5">
    <source>
        <dbReference type="ARBA" id="ARBA00023002"/>
    </source>
</evidence>
<dbReference type="RefSeq" id="WP_219928860.1">
    <property type="nucleotide sequence ID" value="NZ_OMOR01000001.1"/>
</dbReference>
<dbReference type="Pfam" id="PF05199">
    <property type="entry name" value="GMC_oxred_C"/>
    <property type="match status" value="1"/>
</dbReference>
<evidence type="ECO:0000256" key="1">
    <source>
        <dbReference type="ARBA" id="ARBA00001974"/>
    </source>
</evidence>